<gene>
    <name evidence="14" type="ORF">MELIAE_LOCUS4172</name>
</gene>
<feature type="domain" description="Ig-like" evidence="12">
    <location>
        <begin position="46"/>
        <end position="151"/>
    </location>
</feature>
<dbReference type="FunFam" id="2.60.40.10:FF:000004">
    <property type="entry name" value="DCC isoform 1"/>
    <property type="match status" value="1"/>
</dbReference>
<dbReference type="Pfam" id="PF00041">
    <property type="entry name" value="fn3"/>
    <property type="match status" value="6"/>
</dbReference>
<evidence type="ECO:0000256" key="7">
    <source>
        <dbReference type="ARBA" id="ARBA00023157"/>
    </source>
</evidence>
<feature type="domain" description="Fibronectin type-III" evidence="13">
    <location>
        <begin position="748"/>
        <end position="841"/>
    </location>
</feature>
<keyword evidence="15" id="KW-1185">Reference proteome</keyword>
<feature type="compositionally biased region" description="Low complexity" evidence="10">
    <location>
        <begin position="1354"/>
        <end position="1370"/>
    </location>
</feature>
<evidence type="ECO:0000256" key="11">
    <source>
        <dbReference type="SAM" id="Phobius"/>
    </source>
</evidence>
<dbReference type="GO" id="GO:0030154">
    <property type="term" value="P:cell differentiation"/>
    <property type="evidence" value="ECO:0007669"/>
    <property type="project" value="UniProtKB-ARBA"/>
</dbReference>
<dbReference type="InterPro" id="IPR010560">
    <property type="entry name" value="Neogenin_C"/>
</dbReference>
<evidence type="ECO:0000313" key="15">
    <source>
        <dbReference type="Proteomes" id="UP001154078"/>
    </source>
</evidence>
<feature type="domain" description="Fibronectin type-III" evidence="13">
    <location>
        <begin position="649"/>
        <end position="744"/>
    </location>
</feature>
<feature type="domain" description="Fibronectin type-III" evidence="13">
    <location>
        <begin position="949"/>
        <end position="1046"/>
    </location>
</feature>
<keyword evidence="8" id="KW-0325">Glycoprotein</keyword>
<feature type="compositionally biased region" description="Low complexity" evidence="10">
    <location>
        <begin position="1222"/>
        <end position="1235"/>
    </location>
</feature>
<dbReference type="SMART" id="SM00408">
    <property type="entry name" value="IGc2"/>
    <property type="match status" value="3"/>
</dbReference>
<keyword evidence="5 11" id="KW-1133">Transmembrane helix</keyword>
<dbReference type="InterPro" id="IPR036116">
    <property type="entry name" value="FN3_sf"/>
</dbReference>
<evidence type="ECO:0000256" key="6">
    <source>
        <dbReference type="ARBA" id="ARBA00023136"/>
    </source>
</evidence>
<comment type="subcellular location">
    <subcellularLocation>
        <location evidence="1">Membrane</location>
        <topology evidence="1">Single-pass type I membrane protein</topology>
    </subcellularLocation>
</comment>
<dbReference type="InterPro" id="IPR036179">
    <property type="entry name" value="Ig-like_dom_sf"/>
</dbReference>
<dbReference type="InterPro" id="IPR003961">
    <property type="entry name" value="FN3_dom"/>
</dbReference>
<evidence type="ECO:0000259" key="13">
    <source>
        <dbReference type="PROSITE" id="PS50853"/>
    </source>
</evidence>
<keyword evidence="3 11" id="KW-0812">Transmembrane</keyword>
<dbReference type="FunFam" id="2.60.40.10:FF:000028">
    <property type="entry name" value="Neuronal cell adhesion molecule"/>
    <property type="match status" value="2"/>
</dbReference>
<dbReference type="SMART" id="SM00060">
    <property type="entry name" value="FN3"/>
    <property type="match status" value="6"/>
</dbReference>
<dbReference type="SMART" id="SM00409">
    <property type="entry name" value="IG"/>
    <property type="match status" value="3"/>
</dbReference>
<dbReference type="InterPro" id="IPR003599">
    <property type="entry name" value="Ig_sub"/>
</dbReference>
<feature type="domain" description="Fibronectin type-III" evidence="13">
    <location>
        <begin position="851"/>
        <end position="947"/>
    </location>
</feature>
<proteinExistence type="inferred from homology"/>
<dbReference type="Pfam" id="PF13927">
    <property type="entry name" value="Ig_3"/>
    <property type="match status" value="1"/>
</dbReference>
<evidence type="ECO:0000256" key="3">
    <source>
        <dbReference type="ARBA" id="ARBA00022692"/>
    </source>
</evidence>
<dbReference type="SUPFAM" id="SSF49265">
    <property type="entry name" value="Fibronectin type III"/>
    <property type="match status" value="4"/>
</dbReference>
<dbReference type="GO" id="GO:0016020">
    <property type="term" value="C:membrane"/>
    <property type="evidence" value="ECO:0007669"/>
    <property type="project" value="UniProtKB-SubCell"/>
</dbReference>
<feature type="domain" description="Fibronectin type-III" evidence="13">
    <location>
        <begin position="554"/>
        <end position="644"/>
    </location>
</feature>
<dbReference type="InterPro" id="IPR007110">
    <property type="entry name" value="Ig-like_dom"/>
</dbReference>
<dbReference type="Proteomes" id="UP001154078">
    <property type="component" value="Chromosome 2"/>
</dbReference>
<keyword evidence="9" id="KW-0393">Immunoglobulin domain</keyword>
<feature type="domain" description="Ig-like" evidence="12">
    <location>
        <begin position="165"/>
        <end position="254"/>
    </location>
</feature>
<evidence type="ECO:0000259" key="12">
    <source>
        <dbReference type="PROSITE" id="PS50835"/>
    </source>
</evidence>
<feature type="domain" description="Fibronectin type-III" evidence="13">
    <location>
        <begin position="455"/>
        <end position="548"/>
    </location>
</feature>
<dbReference type="InterPro" id="IPR003598">
    <property type="entry name" value="Ig_sub2"/>
</dbReference>
<evidence type="ECO:0000256" key="4">
    <source>
        <dbReference type="ARBA" id="ARBA00022737"/>
    </source>
</evidence>
<dbReference type="FunFam" id="2.60.40.10:FF:000032">
    <property type="entry name" value="palladin isoform X1"/>
    <property type="match status" value="1"/>
</dbReference>
<dbReference type="PROSITE" id="PS50853">
    <property type="entry name" value="FN3"/>
    <property type="match status" value="6"/>
</dbReference>
<dbReference type="PANTHER" id="PTHR44170">
    <property type="entry name" value="PROTEIN SIDEKICK"/>
    <property type="match status" value="1"/>
</dbReference>
<feature type="region of interest" description="Disordered" evidence="10">
    <location>
        <begin position="1134"/>
        <end position="1261"/>
    </location>
</feature>
<feature type="region of interest" description="Disordered" evidence="10">
    <location>
        <begin position="1346"/>
        <end position="1396"/>
    </location>
</feature>
<reference evidence="14" key="1">
    <citation type="submission" date="2021-12" db="EMBL/GenBank/DDBJ databases">
        <authorList>
            <person name="King R."/>
        </authorList>
    </citation>
    <scope>NUCLEOTIDE SEQUENCE</scope>
</reference>
<dbReference type="CDD" id="cd00063">
    <property type="entry name" value="FN3"/>
    <property type="match status" value="6"/>
</dbReference>
<name>A0A9P0FDD8_BRAAE</name>
<feature type="region of interest" description="Disordered" evidence="10">
    <location>
        <begin position="1096"/>
        <end position="1118"/>
    </location>
</feature>
<dbReference type="GO" id="GO:0098609">
    <property type="term" value="P:cell-cell adhesion"/>
    <property type="evidence" value="ECO:0007669"/>
    <property type="project" value="TreeGrafter"/>
</dbReference>
<evidence type="ECO:0000256" key="10">
    <source>
        <dbReference type="SAM" id="MobiDB-lite"/>
    </source>
</evidence>
<evidence type="ECO:0000256" key="5">
    <source>
        <dbReference type="ARBA" id="ARBA00022989"/>
    </source>
</evidence>
<accession>A0A9P0FDD8</accession>
<dbReference type="SUPFAM" id="SSF48726">
    <property type="entry name" value="Immunoglobulin"/>
    <property type="match status" value="3"/>
</dbReference>
<dbReference type="Pfam" id="PF06583">
    <property type="entry name" value="Neogenin_C"/>
    <property type="match status" value="1"/>
</dbReference>
<keyword evidence="7" id="KW-1015">Disulfide bond</keyword>
<sequence length="1421" mass="157953">MDKDASTLNFLGDTYRSQLTNGSLYISNITEEQRLTGTYQCVAELPNIGKIISRTATLSIAKLHGFFEEPKNITVYLGQKAHFACSANASPPTRIRWFKDDRPLQIDELRMTVLPSGALEIDEVQESDQGWYRCNVTGYNSYIVSSIASLTINGDQDKAAQTAPPNFIAAPRSEVVIEGQNISLDCAANGNPYPTISWLKDGYNIDMNDLDSRFSRVGSTNSLRITKIKEEDAGTYQCRAENREDSFDESAIIQVQVPPRFLTKPQDKIEHVSNNVELQCNVFGKPEPKIQWFRNGESIGHSEYYNIVNGHNLKITGLLSEDSGIFQCFATNPAGNIQAAASLRVISNTDKRKPQKVKQKKARPQFDEQLIKKQQSKNIFNNLKADFPSDAEAHDFGLLPTNSKYDPHRAFSSLKSSSDPFDSDLGYFESAFSPTLTRPRAGNAEKKIIDGLPGPPQDLKALIVKARFIILGWHQPLENSDDIQAYSVFYKQEGSERERVQNTTRSKLEEISIQNLLPGKVYHFRVVAFNQKGAGISSKPLTVTTQSEEYVATAPQQFEVFATGARSIHVTWEPPQNPNGVIIKYNAYYMKAGGSLEHKVDTSETSYDLTGLFPYTEYSIWVVAVNNNGPGAATDEKLVRTFSDVPSEPPNNVTLEPTSTSILVRWEPPSLEAQNGVILGYKIKYRKEGRKPTNIQTEANIHHHTISDLERGVKYSVRLWALNINGSSPPTDWFDTITYETDMNEDKVPEKPAYIRVRSMSDVLFVIWGPPLKQNTRVRNYVLGWGKGVPDMYSTELHENNRTYVIKGLEPNSEYVLSIRASNQMGTGPPTYTTVRTQEEPPPEPAAALMPPIGLKAHVITPQTVVLYWSDPTLKYQSVRDNRVYVIKYTVEKSSKNRFENTSDLNYMINDLKPNTNYEFSVKLVKGSKESPWSMVVSNKTFELPPNVPPRDLDIHFKDEESQLVELSWQPPKITSGRITGYVILFTENKTKNDREWQALAVKGDNHSSVIYDLKPFTQYYFKVQARNSRGYGPFSNVVTFRTGQNVASISIHQNSDSPGIFSKSFLLYLLGVGCFVAVATVAGVVIFLCCRRKDPATTSPDRSKKGYQKGTQNIKPPDLWIHHDQMELKAMEKRHSNNDGASSSGAMTLPRSVGGNDYDNHDHMNTNSLDKRNYAASNYGGSSTDQSLKRTLKSKPIISLPVDSKPPREPIATPINTATLSQSSSDSTPSSRPSYQRTGYSMPRTMVSNDAHMSNTPPPMENLYSAHPGHTTYDTTTPSGYISQPPITHVPPGSTYAPGMNILADQAAKRAQGQGHPLKSFTVPAPPPISAPGTPQAKHIVTVRPNSSPFKKAPTTSGSASTLTGTPPSRISAANAPPHTPEEVQRLHSSHSTEELNQEMANLEGLMLTLNAITANEFEC</sequence>
<evidence type="ECO:0000256" key="1">
    <source>
        <dbReference type="ARBA" id="ARBA00004479"/>
    </source>
</evidence>
<evidence type="ECO:0008006" key="16">
    <source>
        <dbReference type="Google" id="ProtNLM"/>
    </source>
</evidence>
<keyword evidence="6 11" id="KW-0472">Membrane</keyword>
<feature type="compositionally biased region" description="Basic and acidic residues" evidence="10">
    <location>
        <begin position="1381"/>
        <end position="1395"/>
    </location>
</feature>
<comment type="similarity">
    <text evidence="2">Belongs to the immunoglobulin superfamily. DCC family.</text>
</comment>
<dbReference type="InterPro" id="IPR013783">
    <property type="entry name" value="Ig-like_fold"/>
</dbReference>
<organism evidence="14 15">
    <name type="scientific">Brassicogethes aeneus</name>
    <name type="common">Rape pollen beetle</name>
    <name type="synonym">Meligethes aeneus</name>
    <dbReference type="NCBI Taxonomy" id="1431903"/>
    <lineage>
        <taxon>Eukaryota</taxon>
        <taxon>Metazoa</taxon>
        <taxon>Ecdysozoa</taxon>
        <taxon>Arthropoda</taxon>
        <taxon>Hexapoda</taxon>
        <taxon>Insecta</taxon>
        <taxon>Pterygota</taxon>
        <taxon>Neoptera</taxon>
        <taxon>Endopterygota</taxon>
        <taxon>Coleoptera</taxon>
        <taxon>Polyphaga</taxon>
        <taxon>Cucujiformia</taxon>
        <taxon>Nitidulidae</taxon>
        <taxon>Meligethinae</taxon>
        <taxon>Brassicogethes</taxon>
    </lineage>
</organism>
<evidence type="ECO:0000313" key="14">
    <source>
        <dbReference type="EMBL" id="CAH0551605.1"/>
    </source>
</evidence>
<dbReference type="InterPro" id="IPR013098">
    <property type="entry name" value="Ig_I-set"/>
</dbReference>
<protein>
    <recommendedName>
        <fullName evidence="16">Neogenin</fullName>
    </recommendedName>
</protein>
<evidence type="ECO:0000256" key="2">
    <source>
        <dbReference type="ARBA" id="ARBA00009588"/>
    </source>
</evidence>
<dbReference type="GO" id="GO:0009653">
    <property type="term" value="P:anatomical structure morphogenesis"/>
    <property type="evidence" value="ECO:0007669"/>
    <property type="project" value="UniProtKB-ARBA"/>
</dbReference>
<feature type="transmembrane region" description="Helical" evidence="11">
    <location>
        <begin position="1066"/>
        <end position="1091"/>
    </location>
</feature>
<evidence type="ECO:0000256" key="9">
    <source>
        <dbReference type="ARBA" id="ARBA00023319"/>
    </source>
</evidence>
<feature type="domain" description="Ig-like" evidence="12">
    <location>
        <begin position="259"/>
        <end position="344"/>
    </location>
</feature>
<dbReference type="PRINTS" id="PR00014">
    <property type="entry name" value="FNTYPEIII"/>
</dbReference>
<dbReference type="Pfam" id="PF07679">
    <property type="entry name" value="I-set"/>
    <property type="match status" value="2"/>
</dbReference>
<evidence type="ECO:0000256" key="8">
    <source>
        <dbReference type="ARBA" id="ARBA00023180"/>
    </source>
</evidence>
<dbReference type="PROSITE" id="PS50835">
    <property type="entry name" value="IG_LIKE"/>
    <property type="match status" value="3"/>
</dbReference>
<keyword evidence="4" id="KW-0677">Repeat</keyword>
<feature type="compositionally biased region" description="Polar residues" evidence="10">
    <location>
        <begin position="1247"/>
        <end position="1256"/>
    </location>
</feature>
<dbReference type="OrthoDB" id="114660at2759"/>
<feature type="compositionally biased region" description="Basic and acidic residues" evidence="10">
    <location>
        <begin position="1159"/>
        <end position="1174"/>
    </location>
</feature>
<dbReference type="Gene3D" id="2.60.40.10">
    <property type="entry name" value="Immunoglobulins"/>
    <property type="match status" value="10"/>
</dbReference>
<dbReference type="EMBL" id="OV121133">
    <property type="protein sequence ID" value="CAH0551605.1"/>
    <property type="molecule type" value="Genomic_DNA"/>
</dbReference>
<feature type="compositionally biased region" description="Polar residues" evidence="10">
    <location>
        <begin position="1176"/>
        <end position="1187"/>
    </location>
</feature>
<dbReference type="PANTHER" id="PTHR44170:SF54">
    <property type="entry name" value="FI24025P1"/>
    <property type="match status" value="1"/>
</dbReference>